<comment type="caution">
    <text evidence="1">The sequence shown here is derived from an EMBL/GenBank/DDBJ whole genome shotgun (WGS) entry which is preliminary data.</text>
</comment>
<dbReference type="RefSeq" id="WP_214237938.1">
    <property type="nucleotide sequence ID" value="NZ_JABBFR010000019.1"/>
</dbReference>
<evidence type="ECO:0000313" key="2">
    <source>
        <dbReference type="Proteomes" id="UP000790096"/>
    </source>
</evidence>
<evidence type="ECO:0008006" key="3">
    <source>
        <dbReference type="Google" id="ProtNLM"/>
    </source>
</evidence>
<dbReference type="InterPro" id="IPR021831">
    <property type="entry name" value="ParD-like"/>
</dbReference>
<dbReference type="Proteomes" id="UP000790096">
    <property type="component" value="Unassembled WGS sequence"/>
</dbReference>
<dbReference type="Pfam" id="PF11903">
    <property type="entry name" value="ParD_like"/>
    <property type="match status" value="1"/>
</dbReference>
<gene>
    <name evidence="1" type="ORF">HH682_12825</name>
</gene>
<proteinExistence type="predicted"/>
<organism evidence="1 2">
    <name type="scientific">Rosenbergiella gaditana</name>
    <dbReference type="NCBI Taxonomy" id="2726987"/>
    <lineage>
        <taxon>Bacteria</taxon>
        <taxon>Pseudomonadati</taxon>
        <taxon>Pseudomonadota</taxon>
        <taxon>Gammaproteobacteria</taxon>
        <taxon>Enterobacterales</taxon>
        <taxon>Erwiniaceae</taxon>
        <taxon>Rosenbergiella</taxon>
    </lineage>
</organism>
<reference evidence="1 2" key="1">
    <citation type="submission" date="2020-04" db="EMBL/GenBank/DDBJ databases">
        <title>Genome sequencing of Rosenbergiella species.</title>
        <authorList>
            <person name="Alvarez-Perez S."/>
            <person name="Lievens B."/>
        </authorList>
    </citation>
    <scope>NUCLEOTIDE SEQUENCE [LARGE SCALE GENOMIC DNA]</scope>
    <source>
        <strain evidence="1 2">S61</strain>
    </source>
</reference>
<name>A0ABS5T0L3_9GAMM</name>
<accession>A0ABS5T0L3</accession>
<keyword evidence="2" id="KW-1185">Reference proteome</keyword>
<sequence>MATSVRLDDSFVESTKMYADVAKRSVPKQIEHWASIGKILEENPDLTYEFVMQTLLAKQELDNSLGSRYVRRTKCT</sequence>
<dbReference type="EMBL" id="JABBFR010000019">
    <property type="protein sequence ID" value="MBT0725283.1"/>
    <property type="molecule type" value="Genomic_DNA"/>
</dbReference>
<protein>
    <recommendedName>
        <fullName evidence="3">ParD-like antitoxin of type II toxin-antitoxin system</fullName>
    </recommendedName>
</protein>
<evidence type="ECO:0000313" key="1">
    <source>
        <dbReference type="EMBL" id="MBT0725283.1"/>
    </source>
</evidence>